<keyword evidence="3" id="KW-0067">ATP-binding</keyword>
<evidence type="ECO:0000256" key="1">
    <source>
        <dbReference type="ARBA" id="ARBA00022527"/>
    </source>
</evidence>
<dbReference type="InterPro" id="IPR050267">
    <property type="entry name" value="Anti-sigma-factor_SerPK"/>
</dbReference>
<dbReference type="KEGG" id="kcm:ABWK59_07035"/>
<dbReference type="GO" id="GO:0005524">
    <property type="term" value="F:ATP binding"/>
    <property type="evidence" value="ECO:0007669"/>
    <property type="project" value="UniProtKB-KW"/>
</dbReference>
<keyword evidence="3" id="KW-0547">Nucleotide-binding</keyword>
<dbReference type="GO" id="GO:0004674">
    <property type="term" value="F:protein serine/threonine kinase activity"/>
    <property type="evidence" value="ECO:0007669"/>
    <property type="project" value="UniProtKB-KW"/>
</dbReference>
<dbReference type="InterPro" id="IPR036890">
    <property type="entry name" value="HATPase_C_sf"/>
</dbReference>
<evidence type="ECO:0000313" key="3">
    <source>
        <dbReference type="EMBL" id="XCM78703.1"/>
    </source>
</evidence>
<dbReference type="Pfam" id="PF13581">
    <property type="entry name" value="HATPase_c_2"/>
    <property type="match status" value="1"/>
</dbReference>
<organism evidence="3">
    <name type="scientific">Kitasatospora camelliae</name>
    <dbReference type="NCBI Taxonomy" id="3156397"/>
    <lineage>
        <taxon>Bacteria</taxon>
        <taxon>Bacillati</taxon>
        <taxon>Actinomycetota</taxon>
        <taxon>Actinomycetes</taxon>
        <taxon>Kitasatosporales</taxon>
        <taxon>Streptomycetaceae</taxon>
        <taxon>Kitasatospora</taxon>
    </lineage>
</organism>
<feature type="domain" description="Histidine kinase/HSP90-like ATPase" evidence="2">
    <location>
        <begin position="28"/>
        <end position="127"/>
    </location>
</feature>
<dbReference type="EMBL" id="CP159872">
    <property type="protein sequence ID" value="XCM78703.1"/>
    <property type="molecule type" value="Genomic_DNA"/>
</dbReference>
<gene>
    <name evidence="3" type="ORF">ABWK59_07035</name>
</gene>
<protein>
    <submittedName>
        <fullName evidence="3">ATP-binding protein</fullName>
    </submittedName>
</protein>
<dbReference type="RefSeq" id="WP_354638809.1">
    <property type="nucleotide sequence ID" value="NZ_CP159872.1"/>
</dbReference>
<keyword evidence="1" id="KW-0418">Kinase</keyword>
<dbReference type="PANTHER" id="PTHR35526">
    <property type="entry name" value="ANTI-SIGMA-F FACTOR RSBW-RELATED"/>
    <property type="match status" value="1"/>
</dbReference>
<dbReference type="AlphaFoldDB" id="A0AAU8JTP0"/>
<accession>A0AAU8JTP0</accession>
<evidence type="ECO:0000259" key="2">
    <source>
        <dbReference type="Pfam" id="PF13581"/>
    </source>
</evidence>
<dbReference type="CDD" id="cd16936">
    <property type="entry name" value="HATPase_RsbW-like"/>
    <property type="match status" value="1"/>
</dbReference>
<keyword evidence="1" id="KW-0723">Serine/threonine-protein kinase</keyword>
<dbReference type="InterPro" id="IPR003594">
    <property type="entry name" value="HATPase_dom"/>
</dbReference>
<reference evidence="3" key="1">
    <citation type="submission" date="2024-06" db="EMBL/GenBank/DDBJ databases">
        <title>The genome sequences of Kitasatospora sp. strain HUAS MG31.</title>
        <authorList>
            <person name="Mo P."/>
        </authorList>
    </citation>
    <scope>NUCLEOTIDE SEQUENCE</scope>
    <source>
        <strain evidence="3">HUAS MG31</strain>
    </source>
</reference>
<sequence>MHQIPALAVDLDGRPGSVRHARHQAGLFLTDLAVEPATALRPETCRDVVLVVGELVANACLHAPGPCRLTLAVTGRGRVEVAVEDTNPRPPVPQRRGGPTGYGLRVVAWLSREVRVETTEGGKVVRAEVVER</sequence>
<keyword evidence="1" id="KW-0808">Transferase</keyword>
<dbReference type="SUPFAM" id="SSF55874">
    <property type="entry name" value="ATPase domain of HSP90 chaperone/DNA topoisomerase II/histidine kinase"/>
    <property type="match status" value="1"/>
</dbReference>
<dbReference type="PANTHER" id="PTHR35526:SF3">
    <property type="entry name" value="ANTI-SIGMA-F FACTOR RSBW"/>
    <property type="match status" value="1"/>
</dbReference>
<dbReference type="Gene3D" id="3.30.565.10">
    <property type="entry name" value="Histidine kinase-like ATPase, C-terminal domain"/>
    <property type="match status" value="1"/>
</dbReference>
<name>A0AAU8JTP0_9ACTN</name>
<proteinExistence type="predicted"/>